<dbReference type="Proteomes" id="UP000255469">
    <property type="component" value="Unassembled WGS sequence"/>
</dbReference>
<evidence type="ECO:0000313" key="3">
    <source>
        <dbReference type="Proteomes" id="UP000255469"/>
    </source>
</evidence>
<dbReference type="EMBL" id="UGTM01000001">
    <property type="protein sequence ID" value="SUB87523.1"/>
    <property type="molecule type" value="Genomic_DNA"/>
</dbReference>
<evidence type="ECO:0000256" key="1">
    <source>
        <dbReference type="SAM" id="SignalP"/>
    </source>
</evidence>
<dbReference type="AlphaFoldDB" id="A0A379E481"/>
<reference evidence="2 3" key="1">
    <citation type="submission" date="2018-06" db="EMBL/GenBank/DDBJ databases">
        <authorList>
            <consortium name="Pathogen Informatics"/>
            <person name="Doyle S."/>
        </authorList>
    </citation>
    <scope>NUCLEOTIDE SEQUENCE [LARGE SCALE GENOMIC DNA]</scope>
    <source>
        <strain evidence="2 3">NCTC13067</strain>
    </source>
</reference>
<keyword evidence="1" id="KW-0732">Signal</keyword>
<protein>
    <recommendedName>
        <fullName evidence="4">T9SS C-terminal target domain-containing protein</fullName>
    </recommendedName>
</protein>
<feature type="signal peptide" evidence="1">
    <location>
        <begin position="1"/>
        <end position="25"/>
    </location>
</feature>
<evidence type="ECO:0000313" key="2">
    <source>
        <dbReference type="EMBL" id="SUB87523.1"/>
    </source>
</evidence>
<organism evidence="2 3">
    <name type="scientific">Prevotella denticola</name>
    <dbReference type="NCBI Taxonomy" id="28129"/>
    <lineage>
        <taxon>Bacteria</taxon>
        <taxon>Pseudomonadati</taxon>
        <taxon>Bacteroidota</taxon>
        <taxon>Bacteroidia</taxon>
        <taxon>Bacteroidales</taxon>
        <taxon>Prevotellaceae</taxon>
        <taxon>Prevotella</taxon>
    </lineage>
</organism>
<dbReference type="InterPro" id="IPR026444">
    <property type="entry name" value="Secre_tail"/>
</dbReference>
<sequence length="103" mass="11489">MVRKIFTPFLFAFLFSFGGAVTVQARTETEAIDQDFQTVSVSIAGNVLHVVGAEDELLYIYNVTGVRVMSVKVDGNDKRYTLSLPRGCYIVKVGRIVRKISVR</sequence>
<feature type="chain" id="PRO_5016821754" description="T9SS C-terminal target domain-containing protein" evidence="1">
    <location>
        <begin position="26"/>
        <end position="103"/>
    </location>
</feature>
<accession>A0A379E481</accession>
<evidence type="ECO:0008006" key="4">
    <source>
        <dbReference type="Google" id="ProtNLM"/>
    </source>
</evidence>
<name>A0A379E481_9BACT</name>
<gene>
    <name evidence="2" type="ORF">NCTC13067_01192</name>
</gene>
<dbReference type="RefSeq" id="WP_025068319.1">
    <property type="nucleotide sequence ID" value="NZ_CAUVNR010000006.1"/>
</dbReference>
<dbReference type="NCBIfam" id="TIGR04183">
    <property type="entry name" value="Por_Secre_tail"/>
    <property type="match status" value="1"/>
</dbReference>
<proteinExistence type="predicted"/>